<dbReference type="Gene3D" id="3.40.50.1220">
    <property type="entry name" value="TPP-binding domain"/>
    <property type="match status" value="1"/>
</dbReference>
<dbReference type="InterPro" id="IPR012001">
    <property type="entry name" value="Thiamin_PyroP_enz_TPP-bd_dom"/>
</dbReference>
<keyword evidence="2 3" id="KW-0786">Thiamine pyrophosphate</keyword>
<dbReference type="GO" id="GO:0030976">
    <property type="term" value="F:thiamine pyrophosphate binding"/>
    <property type="evidence" value="ECO:0007669"/>
    <property type="project" value="InterPro"/>
</dbReference>
<evidence type="ECO:0000313" key="7">
    <source>
        <dbReference type="EMBL" id="RUQ32685.1"/>
    </source>
</evidence>
<organism evidence="7 8">
    <name type="scientific">Peribacillus cavernae</name>
    <dbReference type="NCBI Taxonomy" id="1674310"/>
    <lineage>
        <taxon>Bacteria</taxon>
        <taxon>Bacillati</taxon>
        <taxon>Bacillota</taxon>
        <taxon>Bacilli</taxon>
        <taxon>Bacillales</taxon>
        <taxon>Bacillaceae</taxon>
        <taxon>Peribacillus</taxon>
    </lineage>
</organism>
<comment type="similarity">
    <text evidence="1 3">Belongs to the TPP enzyme family.</text>
</comment>
<evidence type="ECO:0000259" key="4">
    <source>
        <dbReference type="Pfam" id="PF00205"/>
    </source>
</evidence>
<evidence type="ECO:0000256" key="1">
    <source>
        <dbReference type="ARBA" id="ARBA00007812"/>
    </source>
</evidence>
<feature type="domain" description="Thiamine pyrophosphate enzyme TPP-binding" evidence="5">
    <location>
        <begin position="399"/>
        <end position="545"/>
    </location>
</feature>
<proteinExistence type="inferred from homology"/>
<dbReference type="Pfam" id="PF02775">
    <property type="entry name" value="TPP_enzyme_C"/>
    <property type="match status" value="1"/>
</dbReference>
<dbReference type="CDD" id="cd00568">
    <property type="entry name" value="TPP_enzymes"/>
    <property type="match status" value="1"/>
</dbReference>
<dbReference type="PANTHER" id="PTHR18968:SF120">
    <property type="entry name" value="ACETOLACTATE SYNTHASE LARGE SUBUNIT"/>
    <property type="match status" value="1"/>
</dbReference>
<evidence type="ECO:0000256" key="2">
    <source>
        <dbReference type="ARBA" id="ARBA00023052"/>
    </source>
</evidence>
<dbReference type="PANTHER" id="PTHR18968">
    <property type="entry name" value="THIAMINE PYROPHOSPHATE ENZYMES"/>
    <property type="match status" value="1"/>
</dbReference>
<dbReference type="InterPro" id="IPR045229">
    <property type="entry name" value="TPP_enz"/>
</dbReference>
<dbReference type="GO" id="GO:0005948">
    <property type="term" value="C:acetolactate synthase complex"/>
    <property type="evidence" value="ECO:0007669"/>
    <property type="project" value="TreeGrafter"/>
</dbReference>
<evidence type="ECO:0000313" key="8">
    <source>
        <dbReference type="Proteomes" id="UP000267430"/>
    </source>
</evidence>
<dbReference type="GO" id="GO:0050660">
    <property type="term" value="F:flavin adenine dinucleotide binding"/>
    <property type="evidence" value="ECO:0007669"/>
    <property type="project" value="TreeGrafter"/>
</dbReference>
<dbReference type="GO" id="GO:0003984">
    <property type="term" value="F:acetolactate synthase activity"/>
    <property type="evidence" value="ECO:0007669"/>
    <property type="project" value="TreeGrafter"/>
</dbReference>
<accession>A0A3S0VU06</accession>
<dbReference type="GO" id="GO:0009099">
    <property type="term" value="P:L-valine biosynthetic process"/>
    <property type="evidence" value="ECO:0007669"/>
    <property type="project" value="TreeGrafter"/>
</dbReference>
<dbReference type="InterPro" id="IPR012000">
    <property type="entry name" value="Thiamin_PyroP_enz_cen_dom"/>
</dbReference>
<dbReference type="AlphaFoldDB" id="A0A3S0VU06"/>
<dbReference type="Gene3D" id="3.40.50.970">
    <property type="match status" value="2"/>
</dbReference>
<dbReference type="InterPro" id="IPR029061">
    <property type="entry name" value="THDP-binding"/>
</dbReference>
<name>A0A3S0VU06_9BACI</name>
<dbReference type="NCBIfam" id="NF006052">
    <property type="entry name" value="PRK08199.1"/>
    <property type="match status" value="1"/>
</dbReference>
<protein>
    <submittedName>
        <fullName evidence="7">Acetolactate synthase</fullName>
    </submittedName>
</protein>
<keyword evidence="8" id="KW-1185">Reference proteome</keyword>
<dbReference type="SUPFAM" id="SSF52467">
    <property type="entry name" value="DHS-like NAD/FAD-binding domain"/>
    <property type="match status" value="1"/>
</dbReference>
<dbReference type="EMBL" id="RYZZ01000001">
    <property type="protein sequence ID" value="RUQ32685.1"/>
    <property type="molecule type" value="Genomic_DNA"/>
</dbReference>
<evidence type="ECO:0000259" key="5">
    <source>
        <dbReference type="Pfam" id="PF02775"/>
    </source>
</evidence>
<dbReference type="SUPFAM" id="SSF52518">
    <property type="entry name" value="Thiamin diphosphate-binding fold (THDP-binding)"/>
    <property type="match status" value="2"/>
</dbReference>
<dbReference type="InterPro" id="IPR029035">
    <property type="entry name" value="DHS-like_NAD/FAD-binding_dom"/>
</dbReference>
<dbReference type="CDD" id="cd07035">
    <property type="entry name" value="TPP_PYR_POX_like"/>
    <property type="match status" value="1"/>
</dbReference>
<evidence type="ECO:0000256" key="3">
    <source>
        <dbReference type="RuleBase" id="RU362132"/>
    </source>
</evidence>
<feature type="domain" description="Thiamine pyrophosphate enzyme central" evidence="4">
    <location>
        <begin position="204"/>
        <end position="338"/>
    </location>
</feature>
<dbReference type="InterPro" id="IPR011766">
    <property type="entry name" value="TPP_enzyme_TPP-bd"/>
</dbReference>
<dbReference type="Pfam" id="PF00205">
    <property type="entry name" value="TPP_enzyme_M"/>
    <property type="match status" value="1"/>
</dbReference>
<comment type="caution">
    <text evidence="7">The sequence shown here is derived from an EMBL/GenBank/DDBJ whole genome shotgun (WGS) entry which is preliminary data.</text>
</comment>
<evidence type="ECO:0000259" key="6">
    <source>
        <dbReference type="Pfam" id="PF02776"/>
    </source>
</evidence>
<sequence>MMSNVNTVSAQTKKCVQTGGQAVVEVLRREGVEKTFCVPAESFLPVMDAMYDCPGIQLISTRHEGGAAFMAEAYAKASGKVGVCMATRGVGSTNLAIGIHTAFQDSTPMVALIGQVERGFRGREGFQEVDLSDFYSHITKWSVEISDPKRIPELLHRAFRVAQSGRPGPVLVSLPVDMLREQAEVVFQNQMLPSAPSPEMSQLAAANELLSGAKNPLIIVGGGVTATNSQDKLVQLSELTGVPVMTSFRRHDAFPNSHKHYAGQIGLGPHPDLLKFVKQADVILAIGMKFSQIVTQNYTLLKPETTLIHIDIDEQAIGKFYETEIGIVSDAKLAIQALAELNKDAAVSSERLLYCKNIRDVYETVSLPKKIYQDDFVNLEGLVHDLQETLPSNAILTNDAGNFSGWFQRYYQFEEPKTYFGPTSGAMGYSVPAAVGAKLAFPDRPVISIAGDGGFMMTLQELETALRYEVPIIALVINNNIYGTIRMHQEKNYPGRVIGTDLSNPDYGMLAKAFGVHGERVERNDQFIPVLQRALAAKVPTIIEVVTDPNVISVNATIDSLRKQAKSQG</sequence>
<reference evidence="7 8" key="1">
    <citation type="submission" date="2018-12" db="EMBL/GenBank/DDBJ databases">
        <title>Bacillus chawlae sp. nov., Bacillus glennii sp. nov., and Bacillus saganii sp. nov. Isolated from the Vehicle Assembly Building at Kennedy Space Center where the Viking Spacecraft were Assembled.</title>
        <authorList>
            <person name="Seuylemezian A."/>
            <person name="Vaishampayan P."/>
        </authorList>
    </citation>
    <scope>NUCLEOTIDE SEQUENCE [LARGE SCALE GENOMIC DNA]</scope>
    <source>
        <strain evidence="7 8">L5</strain>
    </source>
</reference>
<dbReference type="Proteomes" id="UP000267430">
    <property type="component" value="Unassembled WGS sequence"/>
</dbReference>
<dbReference type="InterPro" id="IPR000399">
    <property type="entry name" value="TPP-bd_CS"/>
</dbReference>
<feature type="domain" description="Thiamine pyrophosphate enzyme N-terminal TPP-binding" evidence="6">
    <location>
        <begin position="18"/>
        <end position="132"/>
    </location>
</feature>
<dbReference type="GO" id="GO:0000287">
    <property type="term" value="F:magnesium ion binding"/>
    <property type="evidence" value="ECO:0007669"/>
    <property type="project" value="InterPro"/>
</dbReference>
<dbReference type="Pfam" id="PF02776">
    <property type="entry name" value="TPP_enzyme_N"/>
    <property type="match status" value="1"/>
</dbReference>
<dbReference type="PROSITE" id="PS00187">
    <property type="entry name" value="TPP_ENZYMES"/>
    <property type="match status" value="1"/>
</dbReference>
<gene>
    <name evidence="7" type="ORF">ELQ35_00920</name>
</gene>
<dbReference type="OrthoDB" id="4494979at2"/>
<dbReference type="GO" id="GO:0009097">
    <property type="term" value="P:isoleucine biosynthetic process"/>
    <property type="evidence" value="ECO:0007669"/>
    <property type="project" value="TreeGrafter"/>
</dbReference>
<dbReference type="FunFam" id="3.40.50.970:FF:000007">
    <property type="entry name" value="Acetolactate synthase"/>
    <property type="match status" value="1"/>
</dbReference>